<name>A0ABY8FRA8_9SPHN</name>
<protein>
    <submittedName>
        <fullName evidence="3">YdbH domain-containing protein</fullName>
    </submittedName>
</protein>
<accession>A0ABY8FRA8</accession>
<feature type="region of interest" description="Disordered" evidence="1">
    <location>
        <begin position="1033"/>
        <end position="1071"/>
    </location>
</feature>
<keyword evidence="2" id="KW-0812">Transmembrane</keyword>
<sequence length="1071" mass="114866">MADAEEPILEPESSRRLWPRRKRWRTLIVFCALIFGGILLGWLSRERIATNIIEDQLQQMGLPATYDVGEIRPDHQVLENVVIGDPDQPDLTIERVKVHLRYRFGTPAIGRVELVRPRLFGSYRKGKLSFGSLDPVIFAESDEPPGLPDLDLLLVDGRALIETDYGPIGIKAEGEGELDDGFRGIIAAVAPNPAGGGCRAERASLYSRVVVGGGKPKLEGPLRLRSLICEQGPRVAGLDTQVEAVIDKDLAGLTATVGVDGKRLGYADYTARALGGSVVIDWRKGLLNAKYDLAARSFDSPQVGLDRLALEGNLRARNDFDRAELEAKLAGESLALGPAFNETLAGLRESGKDTLLAPLLGRMQTGLANELPGGEIFGELSLRKSGKRYSGAVPNFRIEGASGVTLFALSQAQFSTQGEGAPRLTGNIFTGGANIPNIRGRMERGSNGALAMRLRMEEFGARDSALAIPELVISQSPNGALGFAGEVRATGPIPGGAVRSLTLPVSGNWSAAGGLSMWRKCTDIRFDQLRLADLSLARHGLRLCPSSGNPIVKYDRGGLKVAAGIPALDLSGLLADTPLRLRSGAIGFAWPGAMSAKNVDIALGPAPTASRFTISELDATFGDEIGGRFNDADVSLDAVPLDLRNVQGNWRYAGGVLAINDANFRLIDREAEARFKPLEARDGSLTLQDNIIDAQAELRHPGSDRIVTAVTIRHNLGTSSGFADLDVAGLKFDEALQPEDLTELAKGVIALADGTVTGTGRIDWNEREITSSGAFSSDGIDFAAAFGPVKGASGTIVFDDLLNLTTAPGQTLKIASVNPGIEVFDGEISFDYRDGQFLSVRQGTWPFMGGTLTLRPVDLNLGISEQRSYVFVIEGLDAGVFVAKMELGNISASGTFDGEVPITFDIDGNGKIDGGQLVSRPPGGNLSYVGELTYEDMGTMANFAFQSLRSLDYQVMTVNMNGNLAGEIITEVRFEGVSQGEGTKKNFFTRQIAGLPLEFRVNIRAAFAQLLTNLRSLYDPAFVKDPRELGLLTDDGRRLQRQVSPPPEAIKPEDLIPDESPVQNQESESMP</sequence>
<dbReference type="EMBL" id="CP121106">
    <property type="protein sequence ID" value="WFL76765.1"/>
    <property type="molecule type" value="Genomic_DNA"/>
</dbReference>
<dbReference type="RefSeq" id="WP_278015526.1">
    <property type="nucleotide sequence ID" value="NZ_CP121106.1"/>
</dbReference>
<feature type="transmembrane region" description="Helical" evidence="2">
    <location>
        <begin position="24"/>
        <end position="43"/>
    </location>
</feature>
<keyword evidence="2" id="KW-1133">Transmembrane helix</keyword>
<reference evidence="3 4" key="1">
    <citation type="submission" date="2023-03" db="EMBL/GenBank/DDBJ databases">
        <title>Altererythrobacter sp. CAU 1644 isolated from sand.</title>
        <authorList>
            <person name="Kim W."/>
        </authorList>
    </citation>
    <scope>NUCLEOTIDE SEQUENCE [LARGE SCALE GENOMIC DNA]</scope>
    <source>
        <strain evidence="3 4">CAU 1644</strain>
    </source>
</reference>
<dbReference type="Proteomes" id="UP001215827">
    <property type="component" value="Chromosome"/>
</dbReference>
<dbReference type="Pfam" id="PF11739">
    <property type="entry name" value="YdbH-like"/>
    <property type="match status" value="1"/>
</dbReference>
<keyword evidence="2" id="KW-0472">Membrane</keyword>
<evidence type="ECO:0000313" key="3">
    <source>
        <dbReference type="EMBL" id="WFL76765.1"/>
    </source>
</evidence>
<keyword evidence="4" id="KW-1185">Reference proteome</keyword>
<evidence type="ECO:0000256" key="2">
    <source>
        <dbReference type="SAM" id="Phobius"/>
    </source>
</evidence>
<organism evidence="3 4">
    <name type="scientific">Altererythrobacter arenosus</name>
    <dbReference type="NCBI Taxonomy" id="3032592"/>
    <lineage>
        <taxon>Bacteria</taxon>
        <taxon>Pseudomonadati</taxon>
        <taxon>Pseudomonadota</taxon>
        <taxon>Alphaproteobacteria</taxon>
        <taxon>Sphingomonadales</taxon>
        <taxon>Erythrobacteraceae</taxon>
        <taxon>Altererythrobacter</taxon>
    </lineage>
</organism>
<gene>
    <name evidence="3" type="ORF">P7228_12260</name>
</gene>
<evidence type="ECO:0000256" key="1">
    <source>
        <dbReference type="SAM" id="MobiDB-lite"/>
    </source>
</evidence>
<evidence type="ECO:0000313" key="4">
    <source>
        <dbReference type="Proteomes" id="UP001215827"/>
    </source>
</evidence>
<dbReference type="InterPro" id="IPR021730">
    <property type="entry name" value="YdbH"/>
</dbReference>
<feature type="compositionally biased region" description="Polar residues" evidence="1">
    <location>
        <begin position="1061"/>
        <end position="1071"/>
    </location>
</feature>
<proteinExistence type="predicted"/>